<keyword evidence="1" id="KW-1133">Transmembrane helix</keyword>
<evidence type="ECO:0000313" key="3">
    <source>
        <dbReference type="Proteomes" id="UP000002015"/>
    </source>
</evidence>
<dbReference type="AlphaFoldDB" id="A8G171"/>
<proteinExistence type="predicted"/>
<dbReference type="KEGG" id="sse:Ssed_4240"/>
<evidence type="ECO:0008006" key="4">
    <source>
        <dbReference type="Google" id="ProtNLM"/>
    </source>
</evidence>
<keyword evidence="1" id="KW-0472">Membrane</keyword>
<keyword evidence="3" id="KW-1185">Reference proteome</keyword>
<name>A8G171_SHESH</name>
<dbReference type="Proteomes" id="UP000002015">
    <property type="component" value="Chromosome"/>
</dbReference>
<dbReference type="EMBL" id="CP000821">
    <property type="protein sequence ID" value="ABV38844.1"/>
    <property type="molecule type" value="Genomic_DNA"/>
</dbReference>
<feature type="transmembrane region" description="Helical" evidence="1">
    <location>
        <begin position="24"/>
        <end position="41"/>
    </location>
</feature>
<organism evidence="2 3">
    <name type="scientific">Shewanella sediminis (strain HAW-EB3)</name>
    <dbReference type="NCBI Taxonomy" id="425104"/>
    <lineage>
        <taxon>Bacteria</taxon>
        <taxon>Pseudomonadati</taxon>
        <taxon>Pseudomonadota</taxon>
        <taxon>Gammaproteobacteria</taxon>
        <taxon>Alteromonadales</taxon>
        <taxon>Shewanellaceae</taxon>
        <taxon>Shewanella</taxon>
    </lineage>
</organism>
<feature type="transmembrane region" description="Helical" evidence="1">
    <location>
        <begin position="159"/>
        <end position="183"/>
    </location>
</feature>
<sequence length="192" mass="22335">MLGGDRKSQQGKEIKLNYDEIKEFIAPALIIIGWGILFLNAEKTATRNETRALCDKCIKSLEEIMKLVSNQHLTKPKRKSKAKLSQFIEQSISFHLTSIEINSKYIERKSCKTFVKQDNILELRQKSGQPDGYDDIQDLTLDMIEGIESSYTEKFGSTWYFLIPFPIQVTFWVSLWLLIYFYLGNKLYPFVT</sequence>
<dbReference type="HOGENOM" id="CLU_1414313_0_0_6"/>
<dbReference type="RefSeq" id="WP_012144573.1">
    <property type="nucleotide sequence ID" value="NC_009831.1"/>
</dbReference>
<keyword evidence="1" id="KW-0812">Transmembrane</keyword>
<reference evidence="2 3" key="1">
    <citation type="submission" date="2007-08" db="EMBL/GenBank/DDBJ databases">
        <title>Complete sequence of Shewanella sediminis HAW-EB3.</title>
        <authorList>
            <consortium name="US DOE Joint Genome Institute"/>
            <person name="Copeland A."/>
            <person name="Lucas S."/>
            <person name="Lapidus A."/>
            <person name="Barry K."/>
            <person name="Glavina del Rio T."/>
            <person name="Dalin E."/>
            <person name="Tice H."/>
            <person name="Pitluck S."/>
            <person name="Chertkov O."/>
            <person name="Brettin T."/>
            <person name="Bruce D."/>
            <person name="Detter J.C."/>
            <person name="Han C."/>
            <person name="Schmutz J."/>
            <person name="Larimer F."/>
            <person name="Land M."/>
            <person name="Hauser L."/>
            <person name="Kyrpides N."/>
            <person name="Kim E."/>
            <person name="Zhao J.-S."/>
            <person name="Richardson P."/>
        </authorList>
    </citation>
    <scope>NUCLEOTIDE SEQUENCE [LARGE SCALE GENOMIC DNA]</scope>
    <source>
        <strain evidence="2 3">HAW-EB3</strain>
    </source>
</reference>
<protein>
    <recommendedName>
        <fullName evidence="4">SMODS and SLOG-associating 2TM effector domain-containing protein</fullName>
    </recommendedName>
</protein>
<accession>A8G171</accession>
<evidence type="ECO:0000256" key="1">
    <source>
        <dbReference type="SAM" id="Phobius"/>
    </source>
</evidence>
<evidence type="ECO:0000313" key="2">
    <source>
        <dbReference type="EMBL" id="ABV38844.1"/>
    </source>
</evidence>
<gene>
    <name evidence="2" type="ordered locus">Ssed_4240</name>
</gene>